<sequence length="402" mass="47252">MYNTVWSMDRDDADWREVMMPYSTELIFYIEMDPPALPPKPPKPMTSAITNGIKDSSVSLQDAEWYWGDISREEVNDKLRDMPDGTFLVRDASTKMQGDYTLTLRKGGNNKLIKIYHRDGKYGFSDPLTFNSVVELISHYHHESLAQYNPKLDVKLMYPVSRYQQDQLVKEDNIDAVGKKLQEYHSQYQEKSKEYDRLYEEYTRTSQEIQMKRTAIEAFNETIKIFEEQCHTQEQHSKEYIERFRKEGNEKEIERWLNHKGVRQKRLNAWLGIKNEDADETYFINEEDENLPHYDEKTWFVEDINRVQAEDLLYGKPDGAFLIRESSKKGCYACSVVADGEVKHCVIYSTARGYGFAEPYNLYSSLKELVLHYQQTSLVQHNDSLNVRLAYPVHAQMPSLCR</sequence>
<name>A0AC11DX53_SHEEP</name>
<reference evidence="1" key="1">
    <citation type="submission" date="2020-11" db="EMBL/GenBank/DDBJ databases">
        <authorList>
            <person name="Davenport K.M."/>
            <person name="Bickhart D.M."/>
            <person name="Smith T.P.L."/>
            <person name="Murdoch B.M."/>
            <person name="Rosen B.D."/>
        </authorList>
    </citation>
    <scope>NUCLEOTIDE SEQUENCE [LARGE SCALE GENOMIC DNA]</scope>
    <source>
        <strain evidence="1">OAR_USU_Benz2616</strain>
    </source>
</reference>
<evidence type="ECO:0000313" key="1">
    <source>
        <dbReference type="Ensembl" id="ENSOARP00020051140.1"/>
    </source>
</evidence>
<dbReference type="Ensembl" id="ENSOART00020060138.1">
    <property type="protein sequence ID" value="ENSOARP00020051140.1"/>
    <property type="gene ID" value="ENSOARG00020000796.2"/>
</dbReference>
<reference evidence="1" key="3">
    <citation type="submission" date="2025-09" db="UniProtKB">
        <authorList>
            <consortium name="Ensembl"/>
        </authorList>
    </citation>
    <scope>IDENTIFICATION</scope>
</reference>
<proteinExistence type="predicted"/>
<organism evidence="1">
    <name type="scientific">Ovis aries</name>
    <name type="common">Sheep</name>
    <dbReference type="NCBI Taxonomy" id="9940"/>
    <lineage>
        <taxon>Eukaryota</taxon>
        <taxon>Metazoa</taxon>
        <taxon>Chordata</taxon>
        <taxon>Craniata</taxon>
        <taxon>Vertebrata</taxon>
        <taxon>Euteleostomi</taxon>
        <taxon>Mammalia</taxon>
        <taxon>Eutheria</taxon>
        <taxon>Laurasiatheria</taxon>
        <taxon>Artiodactyla</taxon>
        <taxon>Ruminantia</taxon>
        <taxon>Pecora</taxon>
        <taxon>Bovidae</taxon>
        <taxon>Caprinae</taxon>
        <taxon>Ovis</taxon>
    </lineage>
</organism>
<accession>A0AC11DX53</accession>
<reference evidence="1" key="2">
    <citation type="submission" date="2025-08" db="UniProtKB">
        <authorList>
            <consortium name="Ensembl"/>
        </authorList>
    </citation>
    <scope>IDENTIFICATION</scope>
</reference>
<gene>
    <name evidence="1" type="primary">PIK3R3</name>
</gene>
<protein>
    <submittedName>
        <fullName evidence="1">Phosphoinositide-3-kinase regulatory subunit 3</fullName>
    </submittedName>
</protein>